<dbReference type="EMBL" id="KJ019113">
    <property type="protein sequence ID" value="AIX34913.1"/>
    <property type="molecule type" value="Genomic_DNA"/>
</dbReference>
<dbReference type="EMBL" id="KJ019115">
    <property type="protein sequence ID" value="AIX35336.1"/>
    <property type="molecule type" value="Genomic_DNA"/>
</dbReference>
<dbReference type="EMBL" id="KJ019047">
    <property type="protein sequence ID" value="AIX19016.1"/>
    <property type="molecule type" value="Genomic_DNA"/>
</dbReference>
<dbReference type="Proteomes" id="UP000185364">
    <property type="component" value="Segment"/>
</dbReference>
<dbReference type="EMBL" id="KJ019034">
    <property type="protein sequence ID" value="AIX16119.1"/>
    <property type="molecule type" value="Genomic_DNA"/>
</dbReference>
<evidence type="ECO:0000313" key="16">
    <source>
        <dbReference type="EMBL" id="AIX24991.1"/>
    </source>
</evidence>
<dbReference type="EMBL" id="KJ019164">
    <property type="protein sequence ID" value="AIX46911.1"/>
    <property type="molecule type" value="Genomic_DNA"/>
</dbReference>
<dbReference type="Proteomes" id="UP000185360">
    <property type="component" value="Genome"/>
</dbReference>
<evidence type="ECO:0000313" key="35">
    <source>
        <dbReference type="EMBL" id="AIX37995.1"/>
    </source>
</evidence>
<evidence type="ECO:0000313" key="11">
    <source>
        <dbReference type="EMBL" id="AIX21100.1"/>
    </source>
</evidence>
<dbReference type="Proteomes" id="UP000185346">
    <property type="component" value="Segment"/>
</dbReference>
<protein>
    <recommendedName>
        <fullName evidence="50">Phytanoyl-CoA-dioxygenase</fullName>
    </recommendedName>
</protein>
<dbReference type="Proteomes" id="UP000185352">
    <property type="component" value="Segment"/>
</dbReference>
<evidence type="ECO:0000313" key="18">
    <source>
        <dbReference type="EMBL" id="AIX25427.1"/>
    </source>
</evidence>
<evidence type="ECO:0000313" key="27">
    <source>
        <dbReference type="EMBL" id="AIX35758.1"/>
    </source>
</evidence>
<evidence type="ECO:0000313" key="8">
    <source>
        <dbReference type="EMBL" id="AIX19016.1"/>
    </source>
</evidence>
<evidence type="ECO:0000313" key="48">
    <source>
        <dbReference type="Proteomes" id="UP000185346"/>
    </source>
</evidence>
<dbReference type="Proteomes" id="UP000185344">
    <property type="component" value="Segment"/>
</dbReference>
<dbReference type="EMBL" id="KJ019050">
    <property type="protein sequence ID" value="AIX19670.1"/>
    <property type="molecule type" value="Genomic_DNA"/>
</dbReference>
<dbReference type="Proteomes" id="UP000185374">
    <property type="component" value="Segment"/>
</dbReference>
<evidence type="ECO:0000313" key="36">
    <source>
        <dbReference type="EMBL" id="AIX38427.1"/>
    </source>
</evidence>
<evidence type="ECO:0000313" key="24">
    <source>
        <dbReference type="EMBL" id="AIX34693.1"/>
    </source>
</evidence>
<evidence type="ECO:0000313" key="44">
    <source>
        <dbReference type="EMBL" id="AIX46911.1"/>
    </source>
</evidence>
<dbReference type="Proteomes" id="UP000185354">
    <property type="component" value="Segment"/>
</dbReference>
<dbReference type="Proteomes" id="UP000185380">
    <property type="component" value="Segment"/>
</dbReference>
<dbReference type="EMBL" id="KJ019136">
    <property type="protein sequence ID" value="AIX39939.1"/>
    <property type="molecule type" value="Genomic_DNA"/>
</dbReference>
<dbReference type="Pfam" id="PF13759">
    <property type="entry name" value="2OG-FeII_Oxy_5"/>
    <property type="match status" value="1"/>
</dbReference>
<evidence type="ECO:0000313" key="37">
    <source>
        <dbReference type="EMBL" id="AIX38645.1"/>
    </source>
</evidence>
<evidence type="ECO:0000313" key="12">
    <source>
        <dbReference type="EMBL" id="AIX21319.1"/>
    </source>
</evidence>
<dbReference type="Proteomes" id="UP000185376">
    <property type="component" value="Segment"/>
</dbReference>
<dbReference type="EMBL" id="KJ019139">
    <property type="protein sequence ID" value="AIX40576.1"/>
    <property type="molecule type" value="Genomic_DNA"/>
</dbReference>
<dbReference type="OrthoDB" id="26528at10239"/>
<dbReference type="Proteomes" id="UP000185355">
    <property type="component" value="Segment"/>
</dbReference>
<reference evidence="46 47" key="1">
    <citation type="submission" date="2013-12" db="EMBL/GenBank/DDBJ databases">
        <title>Ecological redundancy of diverse viral populations within a natural community.</title>
        <authorList>
            <person name="Gregory A.C."/>
            <person name="LaButti K."/>
            <person name="Copeland A."/>
            <person name="Woyke T."/>
            <person name="Sullivan M.B."/>
        </authorList>
    </citation>
    <scope>NUCLEOTIDE SEQUENCE [LARGE SCALE GENOMIC DNA]</scope>
    <source>
        <strain evidence="39">Syn7803C102</strain>
        <strain evidence="40">Syn7803C108</strain>
        <strain evidence="41">Syn7803C109</strain>
        <strain evidence="42">Syn7803C35</strain>
        <strain evidence="43">Syn7803C37</strain>
        <strain evidence="44">Syn7803C39</strain>
        <strain evidence="45">Syn7803C40</strain>
        <strain evidence="1">Syn7803C45</strain>
        <strain evidence="2">Syn7803C46</strain>
        <strain evidence="3">Syn7803C48</strain>
        <strain evidence="4">Syn7803C49</strain>
        <strain evidence="5">Syn7803C54</strain>
        <strain evidence="6">Syn7803C57</strain>
        <strain evidence="7">Syn7803C72</strain>
        <strain evidence="8">Syn7803C73</strain>
        <strain evidence="9">Syn7803C75</strain>
        <strain evidence="10">Syn7803C77</strain>
        <strain evidence="11">Syn7803C88</strain>
        <strain evidence="12">Syn7803C89</strain>
        <strain evidence="13">Syn7803C93</strain>
        <strain evidence="14">Syn7803US104</strain>
        <strain evidence="15">Syn7803US108</strain>
        <strain evidence="16">Syn7803US109</strain>
        <strain evidence="17">Syn7803US110</strain>
        <strain evidence="18">Syn7803US111</strain>
        <strain evidence="19">Syn7803US113</strain>
        <strain evidence="20">Syn7803US114</strain>
        <strain evidence="21">Syn7803US115</strain>
        <strain evidence="22">Syn7803US116</strain>
        <strain evidence="23">Syn7803US122</strain>
        <strain evidence="25">Syn7803US5</strain>
        <strain evidence="24">Syn7803US59</strain>
        <strain evidence="26">Syn7803US61</strain>
        <strain evidence="27">Syn7803US63</strain>
        <strain evidence="28">Syn7803US64</strain>
        <strain evidence="29">Syn7803US65</strain>
        <strain evidence="30">Syn7803US71</strain>
        <strain evidence="31">Syn7803US78</strain>
        <strain evidence="32">Syn7803US80</strain>
        <strain evidence="33">Syn7803US82</strain>
        <strain evidence="34">Syn7803US83</strain>
        <strain evidence="35">Syn7803US85</strain>
        <strain evidence="36">Syn7803US89</strain>
        <strain evidence="37">Syn7803US94</strain>
        <strain evidence="38">Syn7803US95</strain>
    </source>
</reference>
<dbReference type="Proteomes" id="UP000185347">
    <property type="component" value="Segment"/>
</dbReference>
<evidence type="ECO:0000313" key="1">
    <source>
        <dbReference type="EMBL" id="AIX14826.1"/>
    </source>
</evidence>
<dbReference type="Proteomes" id="UP000185349">
    <property type="component" value="Segment"/>
</dbReference>
<dbReference type="EMBL" id="KJ019131">
    <property type="protein sequence ID" value="AIX38863.1"/>
    <property type="molecule type" value="Genomic_DNA"/>
</dbReference>
<dbReference type="Proteomes" id="UP000185356">
    <property type="component" value="Segment"/>
</dbReference>
<dbReference type="EMBL" id="KJ019078">
    <property type="protein sequence ID" value="AIX26075.1"/>
    <property type="molecule type" value="Genomic_DNA"/>
</dbReference>
<dbReference type="NCBIfam" id="TIGR02466">
    <property type="entry name" value="TIGR02466 family protein"/>
    <property type="match status" value="1"/>
</dbReference>
<dbReference type="Proteomes" id="UP000185351">
    <property type="component" value="Segment"/>
</dbReference>
<evidence type="ECO:0000313" key="32">
    <source>
        <dbReference type="EMBL" id="AIX37341.1"/>
    </source>
</evidence>
<dbReference type="EMBL" id="KJ019125">
    <property type="protein sequence ID" value="AIX37559.1"/>
    <property type="molecule type" value="Genomic_DNA"/>
</dbReference>
<evidence type="ECO:0000313" key="40">
    <source>
        <dbReference type="EMBL" id="AIX40576.1"/>
    </source>
</evidence>
<dbReference type="EMBL" id="KJ019140">
    <property type="protein sequence ID" value="AIX40793.1"/>
    <property type="molecule type" value="Genomic_DNA"/>
</dbReference>
<evidence type="ECO:0000313" key="17">
    <source>
        <dbReference type="EMBL" id="AIX25210.1"/>
    </source>
</evidence>
<dbReference type="EMBL" id="KJ019062">
    <property type="protein sequence ID" value="AIX22548.1"/>
    <property type="molecule type" value="Genomic_DNA"/>
</dbReference>
<dbReference type="EMBL" id="KJ019074">
    <property type="protein sequence ID" value="AIX25210.1"/>
    <property type="molecule type" value="Genomic_DNA"/>
</dbReference>
<dbReference type="Proteomes" id="UP000185384">
    <property type="component" value="Segment"/>
</dbReference>
<dbReference type="Proteomes" id="UP000185365">
    <property type="component" value="Segment"/>
</dbReference>
<dbReference type="Proteomes" id="UP000185345">
    <property type="component" value="Segment"/>
</dbReference>
<dbReference type="Proteomes" id="UP000185363">
    <property type="component" value="Segment"/>
</dbReference>
<dbReference type="Proteomes" id="UP000185381">
    <property type="component" value="Genome"/>
</dbReference>
<dbReference type="EMBL" id="KJ019075">
    <property type="protein sequence ID" value="AIX25427.1"/>
    <property type="molecule type" value="Genomic_DNA"/>
</dbReference>
<dbReference type="Proteomes" id="UP000185343">
    <property type="component" value="Segment"/>
</dbReference>
<dbReference type="EMBL" id="KJ019028">
    <property type="protein sequence ID" value="AIX14826.1"/>
    <property type="molecule type" value="Genomic_DNA"/>
</dbReference>
<dbReference type="InterPro" id="IPR012668">
    <property type="entry name" value="CHP02466"/>
</dbReference>
<dbReference type="EMBL" id="KJ019070">
    <property type="protein sequence ID" value="AIX24339.1"/>
    <property type="molecule type" value="Genomic_DNA"/>
</dbReference>
<dbReference type="EMBL" id="KJ019119">
    <property type="protein sequence ID" value="AIX36197.1"/>
    <property type="molecule type" value="Genomic_DNA"/>
</dbReference>
<evidence type="ECO:0000313" key="3">
    <source>
        <dbReference type="EMBL" id="AIX15470.1"/>
    </source>
</evidence>
<dbReference type="Proteomes" id="UP000185378">
    <property type="component" value="Segment"/>
</dbReference>
<dbReference type="Proteomes" id="UP000185373">
    <property type="component" value="Segment"/>
</dbReference>
<dbReference type="EMBL" id="KJ019072">
    <property type="protein sequence ID" value="AIX24773.1"/>
    <property type="molecule type" value="Genomic_DNA"/>
</dbReference>
<evidence type="ECO:0000313" key="46">
    <source>
        <dbReference type="Proteomes" id="UP000033003"/>
    </source>
</evidence>
<evidence type="ECO:0000313" key="41">
    <source>
        <dbReference type="EMBL" id="AIX40793.1"/>
    </source>
</evidence>
<dbReference type="EMBL" id="KJ019117">
    <property type="protein sequence ID" value="AIX35758.1"/>
    <property type="molecule type" value="Genomic_DNA"/>
</dbReference>
<name>A0A0E3I185_9CAUD</name>
<dbReference type="Proteomes" id="UP000185367">
    <property type="component" value="Segment"/>
</dbReference>
<dbReference type="Proteomes" id="UP000185372">
    <property type="component" value="Genome"/>
</dbReference>
<evidence type="ECO:0000313" key="19">
    <source>
        <dbReference type="EMBL" id="AIX25857.1"/>
    </source>
</evidence>
<evidence type="ECO:0000313" key="49">
    <source>
        <dbReference type="Proteomes" id="UP000185365"/>
    </source>
</evidence>
<evidence type="ECO:0000313" key="4">
    <source>
        <dbReference type="EMBL" id="AIX15691.1"/>
    </source>
</evidence>
<evidence type="ECO:0000313" key="13">
    <source>
        <dbReference type="EMBL" id="AIX22548.1"/>
    </source>
</evidence>
<evidence type="ECO:0000313" key="29">
    <source>
        <dbReference type="EMBL" id="AIX36197.1"/>
    </source>
</evidence>
<dbReference type="EMBL" id="KJ019036">
    <property type="protein sequence ID" value="AIX16519.1"/>
    <property type="molecule type" value="Genomic_DNA"/>
</dbReference>
<dbReference type="EMBL" id="KJ019126">
    <property type="protein sequence ID" value="AIX37777.1"/>
    <property type="molecule type" value="Genomic_DNA"/>
</dbReference>
<evidence type="ECO:0000313" key="33">
    <source>
        <dbReference type="EMBL" id="AIX37559.1"/>
    </source>
</evidence>
<evidence type="ECO:0000313" key="31">
    <source>
        <dbReference type="EMBL" id="AIX36631.1"/>
    </source>
</evidence>
<evidence type="ECO:0000313" key="10">
    <source>
        <dbReference type="EMBL" id="AIX19670.1"/>
    </source>
</evidence>
<dbReference type="Proteomes" id="UP000185383">
    <property type="component" value="Segment"/>
</dbReference>
<evidence type="ECO:0000313" key="22">
    <source>
        <dbReference type="EMBL" id="AIX26510.1"/>
    </source>
</evidence>
<dbReference type="Proteomes" id="UP000185385">
    <property type="component" value="Segment"/>
</dbReference>
<evidence type="ECO:0000313" key="14">
    <source>
        <dbReference type="EMBL" id="AIX24339.1"/>
    </source>
</evidence>
<evidence type="ECO:0000313" key="28">
    <source>
        <dbReference type="EMBL" id="AIX35977.1"/>
    </source>
</evidence>
<sequence>MSIYTESSDLEQKTHNLFPTPLTYKNVGLDIVSEELVRTTQKEYHRSMEFSNVGGYQSAPTVKGEAWQPLFIVAKSLLKEHLKDSNAKIGEWNIQGAGLWMNVNGRGHYNKPHNHGGTHFSGIYYVKVPPKSGALYFMRPGPHNPIIEEHCKLAEYGPLIEVMPRDGDMFIFPSELYHGVYPNYSREDRISIAFNLNIVGYQY</sequence>
<dbReference type="Proteomes" id="UP000185350">
    <property type="component" value="Segment"/>
</dbReference>
<dbReference type="Proteomes" id="UP000185353">
    <property type="component" value="Segment"/>
</dbReference>
<dbReference type="EMBL" id="KJ019130">
    <property type="protein sequence ID" value="AIX38645.1"/>
    <property type="molecule type" value="Genomic_DNA"/>
</dbReference>
<evidence type="ECO:0000313" key="9">
    <source>
        <dbReference type="EMBL" id="AIX19235.1"/>
    </source>
</evidence>
<evidence type="ECO:0000313" key="25">
    <source>
        <dbReference type="EMBL" id="AIX34913.1"/>
    </source>
</evidence>
<evidence type="ECO:0000313" key="2">
    <source>
        <dbReference type="EMBL" id="AIX15043.1"/>
    </source>
</evidence>
<dbReference type="Proteomes" id="UP000033003">
    <property type="component" value="Segment"/>
</dbReference>
<dbReference type="Proteomes" id="UP000185358">
    <property type="component" value="Segment"/>
</dbReference>
<dbReference type="EMBL" id="KJ019127">
    <property type="protein sequence ID" value="AIX37995.1"/>
    <property type="molecule type" value="Genomic_DNA"/>
</dbReference>
<dbReference type="EMBL" id="KJ019073">
    <property type="protein sequence ID" value="AIX24991.1"/>
    <property type="molecule type" value="Genomic_DNA"/>
</dbReference>
<dbReference type="GeneID" id="24171624"/>
<evidence type="ECO:0000313" key="23">
    <source>
        <dbReference type="EMBL" id="AIX27146.1"/>
    </source>
</evidence>
<dbReference type="Proteomes" id="UP000185382">
    <property type="component" value="Segment"/>
</dbReference>
<dbReference type="EMBL" id="KJ019124">
    <property type="protein sequence ID" value="AIX37341.1"/>
    <property type="molecule type" value="Genomic_DNA"/>
</dbReference>
<evidence type="ECO:0000313" key="39">
    <source>
        <dbReference type="EMBL" id="AIX39939.1"/>
    </source>
</evidence>
<dbReference type="EMBL" id="KJ019057">
    <property type="protein sequence ID" value="AIX21319.1"/>
    <property type="molecule type" value="Genomic_DNA"/>
</dbReference>
<dbReference type="EMBL" id="KJ019029">
    <property type="protein sequence ID" value="AIX15043.1"/>
    <property type="molecule type" value="Genomic_DNA"/>
</dbReference>
<evidence type="ECO:0000313" key="34">
    <source>
        <dbReference type="EMBL" id="AIX37777.1"/>
    </source>
</evidence>
<evidence type="ECO:0000313" key="7">
    <source>
        <dbReference type="EMBL" id="AIX18799.1"/>
    </source>
</evidence>
<dbReference type="Proteomes" id="UP000185366">
    <property type="component" value="Segment"/>
</dbReference>
<keyword evidence="49" id="KW-1185">Reference proteome</keyword>
<dbReference type="Proteomes" id="UP000185348">
    <property type="component" value="Segment"/>
</dbReference>
<accession>A0A0E3I185</accession>
<evidence type="ECO:0000313" key="45">
    <source>
        <dbReference type="EMBL" id="AIX47130.1"/>
    </source>
</evidence>
<dbReference type="KEGG" id="vg:24171624"/>
<evidence type="ECO:0000313" key="26">
    <source>
        <dbReference type="EMBL" id="AIX35336.1"/>
    </source>
</evidence>
<evidence type="ECO:0000313" key="43">
    <source>
        <dbReference type="EMBL" id="AIX46487.1"/>
    </source>
</evidence>
<dbReference type="EMBL" id="KJ019056">
    <property type="protein sequence ID" value="AIX21100.1"/>
    <property type="molecule type" value="Genomic_DNA"/>
</dbReference>
<dbReference type="EMBL" id="KJ019121">
    <property type="protein sequence ID" value="AIX36631.1"/>
    <property type="molecule type" value="Genomic_DNA"/>
</dbReference>
<dbReference type="Proteomes" id="UP000185359">
    <property type="component" value="Segment"/>
</dbReference>
<dbReference type="EMBL" id="KJ019080">
    <property type="protein sequence ID" value="AIX26510.1"/>
    <property type="molecule type" value="Genomic_DNA"/>
</dbReference>
<dbReference type="Proteomes" id="UP000185369">
    <property type="component" value="Segment"/>
</dbReference>
<dbReference type="EMBL" id="KJ019165">
    <property type="protein sequence ID" value="AIX47130.1"/>
    <property type="molecule type" value="Genomic_DNA"/>
</dbReference>
<dbReference type="SUPFAM" id="SSF51197">
    <property type="entry name" value="Clavaminate synthase-like"/>
    <property type="match status" value="1"/>
</dbReference>
<evidence type="ECO:0000313" key="42">
    <source>
        <dbReference type="EMBL" id="AIX46050.1"/>
    </source>
</evidence>
<evidence type="ECO:0008006" key="50">
    <source>
        <dbReference type="Google" id="ProtNLM"/>
    </source>
</evidence>
<dbReference type="Proteomes" id="UP000220606">
    <property type="component" value="Segment"/>
</dbReference>
<evidence type="ECO:0000313" key="30">
    <source>
        <dbReference type="EMBL" id="AIX36414.1"/>
    </source>
</evidence>
<evidence type="ECO:0000313" key="47">
    <source>
        <dbReference type="Proteomes" id="UP000185343"/>
    </source>
</evidence>
<dbReference type="EMBL" id="KJ019032">
    <property type="protein sequence ID" value="AIX15691.1"/>
    <property type="molecule type" value="Genomic_DNA"/>
</dbReference>
<evidence type="ECO:0000313" key="20">
    <source>
        <dbReference type="EMBL" id="AIX26075.1"/>
    </source>
</evidence>
<dbReference type="EMBL" id="KJ019031">
    <property type="protein sequence ID" value="AIX15470.1"/>
    <property type="molecule type" value="Genomic_DNA"/>
</dbReference>
<dbReference type="EMBL" id="KJ019118">
    <property type="protein sequence ID" value="AIX35977.1"/>
    <property type="molecule type" value="Genomic_DNA"/>
</dbReference>
<dbReference type="Proteomes" id="UP000185362">
    <property type="component" value="Segment"/>
</dbReference>
<dbReference type="Proteomes" id="UP000185377">
    <property type="component" value="Segment"/>
</dbReference>
<gene>
    <name evidence="39" type="ORF">Syn7803C102_213</name>
    <name evidence="40" type="ORF">Syn7803C108_214</name>
    <name evidence="41" type="ORF">Syn7803C109_212</name>
    <name evidence="42" type="ORF">Syn7803C35_213</name>
    <name evidence="43" type="ORF">Syn7803C37_214</name>
    <name evidence="44" type="ORF">Syn7803C39_212</name>
    <name evidence="45" type="ORF">Syn7803C40_214</name>
    <name evidence="1" type="ORF">Syn7803C45_215</name>
    <name evidence="2" type="ORF">Syn7803C46_212</name>
    <name evidence="3" type="ORF">Syn7803C48_212</name>
    <name evidence="4" type="ORF">Syn7803C49_215</name>
    <name evidence="5" type="ORF">Syn7803C54_214</name>
    <name evidence="6" type="ORF">Syn7803C57_212</name>
    <name evidence="7" type="ORF">Syn7803C72_213</name>
    <name evidence="8" type="ORF">Syn7803C73_212</name>
    <name evidence="9" type="ORF">Syn7803C75_213</name>
    <name evidence="10" type="ORF">Syn7803C77_213</name>
    <name evidence="11" type="ORF">Syn7803C88_212</name>
    <name evidence="12" type="ORF">Syn7803C89_214</name>
    <name evidence="13" type="ORF">Syn7803C93_214</name>
    <name evidence="14" type="ORF">Syn7803US104_214</name>
    <name evidence="15" type="ORF">Syn7803US108_213</name>
    <name evidence="16" type="ORF">Syn7803US109_213</name>
    <name evidence="17" type="ORF">Syn7803US110_214</name>
    <name evidence="18" type="ORF">Syn7803US111_212</name>
    <name evidence="19" type="ORF">Syn7803US113_213</name>
    <name evidence="20" type="ORF">Syn7803US114_213</name>
    <name evidence="21" type="ORF">Syn7803US115_212</name>
    <name evidence="22" type="ORF">Syn7803US116_213</name>
    <name evidence="23" type="ORF">Syn7803US122_213</name>
    <name evidence="24" type="ORF">Syn7803US59_214</name>
    <name evidence="25" type="ORF">Syn7803US5_215</name>
    <name evidence="26" type="ORF">Syn7803US61_212</name>
    <name evidence="27" type="ORF">Syn7803US63_212</name>
    <name evidence="28" type="ORF">Syn7803US64_214</name>
    <name evidence="29" type="ORF">Syn7803US65_215</name>
    <name evidence="30" type="ORF">Syn7803US71_212</name>
    <name evidence="31" type="ORF">Syn7803US78_212</name>
    <name evidence="32" type="ORF">Syn7803US80_215</name>
    <name evidence="33" type="ORF">Syn7803US82_213</name>
    <name evidence="34" type="ORF">Syn7803US83_213</name>
    <name evidence="35" type="ORF">Syn7803US85_213</name>
    <name evidence="36" type="ORF">Syn7803US89_212</name>
    <name evidence="37" type="ORF">Syn7803US94_213</name>
    <name evidence="38" type="ORF">Syn7803US95_213</name>
</gene>
<evidence type="ECO:0000313" key="15">
    <source>
        <dbReference type="EMBL" id="AIX24773.1"/>
    </source>
</evidence>
<dbReference type="EMBL" id="KJ019048">
    <property type="protein sequence ID" value="AIX19235.1"/>
    <property type="molecule type" value="Genomic_DNA"/>
</dbReference>
<dbReference type="EMBL" id="KJ019120">
    <property type="protein sequence ID" value="AIX36414.1"/>
    <property type="molecule type" value="Genomic_DNA"/>
</dbReference>
<dbReference type="Proteomes" id="UP000185368">
    <property type="component" value="Segment"/>
</dbReference>
<dbReference type="EMBL" id="KJ019112">
    <property type="protein sequence ID" value="AIX34693.1"/>
    <property type="molecule type" value="Genomic_DNA"/>
</dbReference>
<proteinExistence type="predicted"/>
<organism evidence="34 48">
    <name type="scientific">Synechococcus phage ACG-2014d</name>
    <dbReference type="NCBI Taxonomy" id="1493509"/>
    <lineage>
        <taxon>Viruses</taxon>
        <taxon>Duplodnaviria</taxon>
        <taxon>Heunggongvirae</taxon>
        <taxon>Uroviricota</taxon>
        <taxon>Caudoviricetes</taxon>
        <taxon>Pantevenvirales</taxon>
        <taxon>Kyanoviridae</taxon>
        <taxon>Lowelvirus</taxon>
        <taxon>Lowelvirus tuscon4d</taxon>
    </lineage>
</organism>
<dbReference type="EMBL" id="KJ019083">
    <property type="protein sequence ID" value="AIX27146.1"/>
    <property type="molecule type" value="Genomic_DNA"/>
</dbReference>
<dbReference type="Proteomes" id="UP000185386">
    <property type="component" value="Segment"/>
</dbReference>
<dbReference type="EMBL" id="KJ019079">
    <property type="protein sequence ID" value="AIX26292.1"/>
    <property type="molecule type" value="Genomic_DNA"/>
</dbReference>
<evidence type="ECO:0000313" key="5">
    <source>
        <dbReference type="EMBL" id="AIX16119.1"/>
    </source>
</evidence>
<dbReference type="Proteomes" id="UP000185375">
    <property type="component" value="Segment"/>
</dbReference>
<dbReference type="EMBL" id="KJ019077">
    <property type="protein sequence ID" value="AIX25857.1"/>
    <property type="molecule type" value="Genomic_DNA"/>
</dbReference>
<evidence type="ECO:0000313" key="21">
    <source>
        <dbReference type="EMBL" id="AIX26292.1"/>
    </source>
</evidence>
<dbReference type="EMBL" id="KJ019160">
    <property type="protein sequence ID" value="AIX46050.1"/>
    <property type="molecule type" value="Genomic_DNA"/>
</dbReference>
<dbReference type="RefSeq" id="YP_009133556.1">
    <property type="nucleotide sequence ID" value="NC_026923.1"/>
</dbReference>
<dbReference type="Proteomes" id="UP000185379">
    <property type="component" value="Segment"/>
</dbReference>
<evidence type="ECO:0000313" key="38">
    <source>
        <dbReference type="EMBL" id="AIX38863.1"/>
    </source>
</evidence>
<evidence type="ECO:0000313" key="6">
    <source>
        <dbReference type="EMBL" id="AIX16519.1"/>
    </source>
</evidence>
<dbReference type="Gene3D" id="2.60.120.620">
    <property type="entry name" value="q2cbj1_9rhob like domain"/>
    <property type="match status" value="1"/>
</dbReference>
<dbReference type="Proteomes" id="UP000185357">
    <property type="component" value="Segment"/>
</dbReference>
<dbReference type="EMBL" id="KJ019129">
    <property type="protein sequence ID" value="AIX38427.1"/>
    <property type="molecule type" value="Genomic_DNA"/>
</dbReference>
<dbReference type="EMBL" id="KJ019162">
    <property type="protein sequence ID" value="AIX46487.1"/>
    <property type="molecule type" value="Genomic_DNA"/>
</dbReference>
<dbReference type="Proteomes" id="UP000185361">
    <property type="component" value="Segment"/>
</dbReference>
<dbReference type="Proteomes" id="UP000185371">
    <property type="component" value="Segment"/>
</dbReference>
<dbReference type="EMBL" id="KJ019046">
    <property type="protein sequence ID" value="AIX18799.1"/>
    <property type="molecule type" value="Genomic_DNA"/>
</dbReference>